<feature type="chain" id="PRO_5021824182" description="PKD domain-containing protein" evidence="2">
    <location>
        <begin position="22"/>
        <end position="159"/>
    </location>
</feature>
<feature type="compositionally biased region" description="Low complexity" evidence="1">
    <location>
        <begin position="30"/>
        <end position="40"/>
    </location>
</feature>
<gene>
    <name evidence="3" type="ORF">FNZ56_09505</name>
</gene>
<keyword evidence="2" id="KW-0732">Signal</keyword>
<reference evidence="3 4" key="1">
    <citation type="submission" date="2019-07" db="EMBL/GenBank/DDBJ databases">
        <title>Lysobacter weifangensis sp. nov., isolated from bensulfuron-methyl contaminated farmland soil.</title>
        <authorList>
            <person name="Zhao H."/>
        </authorList>
    </citation>
    <scope>NUCLEOTIDE SEQUENCE [LARGE SCALE GENOMIC DNA]</scope>
    <source>
        <strain evidence="3 4">CC-Bw-6</strain>
    </source>
</reference>
<proteinExistence type="predicted"/>
<protein>
    <recommendedName>
        <fullName evidence="5">PKD domain-containing protein</fullName>
    </recommendedName>
</protein>
<feature type="compositionally biased region" description="Pro residues" evidence="1">
    <location>
        <begin position="41"/>
        <end position="54"/>
    </location>
</feature>
<dbReference type="EMBL" id="CP041742">
    <property type="protein sequence ID" value="QDQ74099.1"/>
    <property type="molecule type" value="Genomic_DNA"/>
</dbReference>
<evidence type="ECO:0000256" key="2">
    <source>
        <dbReference type="SAM" id="SignalP"/>
    </source>
</evidence>
<sequence>MIRNRISLAIATALLATVALAGCKKKDDAAMTTPPASEPAAPAPAEPMPAPAPTPATVASVDLGNAVGADNKVTTASTSFAKNDTIHASVATDGAASKLNAKWTYQDGQTVDSQDKDVAAGPQTTDFSISKPDGWPAGKYKVEISLDGSVVQSRDFEVK</sequence>
<dbReference type="AlphaFoldDB" id="A0A516V6D0"/>
<feature type="signal peptide" evidence="2">
    <location>
        <begin position="1"/>
        <end position="21"/>
    </location>
</feature>
<dbReference type="RefSeq" id="WP_143879609.1">
    <property type="nucleotide sequence ID" value="NZ_BAABLZ010000001.1"/>
</dbReference>
<organism evidence="3 4">
    <name type="scientific">Pseudoluteimonas lycopersici</name>
    <dbReference type="NCBI Taxonomy" id="1324796"/>
    <lineage>
        <taxon>Bacteria</taxon>
        <taxon>Pseudomonadati</taxon>
        <taxon>Pseudomonadota</taxon>
        <taxon>Gammaproteobacteria</taxon>
        <taxon>Lysobacterales</taxon>
        <taxon>Lysobacteraceae</taxon>
        <taxon>Pseudoluteimonas</taxon>
    </lineage>
</organism>
<feature type="region of interest" description="Disordered" evidence="1">
    <location>
        <begin position="109"/>
        <end position="132"/>
    </location>
</feature>
<name>A0A516V6D0_9GAMM</name>
<feature type="region of interest" description="Disordered" evidence="1">
    <location>
        <begin position="28"/>
        <end position="59"/>
    </location>
</feature>
<accession>A0A516V6D0</accession>
<evidence type="ECO:0008006" key="5">
    <source>
        <dbReference type="Google" id="ProtNLM"/>
    </source>
</evidence>
<dbReference type="OrthoDB" id="6008970at2"/>
<keyword evidence="4" id="KW-1185">Reference proteome</keyword>
<evidence type="ECO:0000313" key="4">
    <source>
        <dbReference type="Proteomes" id="UP000315891"/>
    </source>
</evidence>
<dbReference type="PROSITE" id="PS51257">
    <property type="entry name" value="PROKAR_LIPOPROTEIN"/>
    <property type="match status" value="1"/>
</dbReference>
<dbReference type="Proteomes" id="UP000315891">
    <property type="component" value="Chromosome"/>
</dbReference>
<evidence type="ECO:0000313" key="3">
    <source>
        <dbReference type="EMBL" id="QDQ74099.1"/>
    </source>
</evidence>
<evidence type="ECO:0000256" key="1">
    <source>
        <dbReference type="SAM" id="MobiDB-lite"/>
    </source>
</evidence>